<evidence type="ECO:0000259" key="8">
    <source>
        <dbReference type="Pfam" id="PF03328"/>
    </source>
</evidence>
<feature type="region of interest" description="Disordered" evidence="7">
    <location>
        <begin position="1"/>
        <end position="24"/>
    </location>
</feature>
<proteinExistence type="inferred from homology"/>
<feature type="binding site" evidence="5">
    <location>
        <position position="145"/>
    </location>
    <ligand>
        <name>substrate</name>
    </ligand>
</feature>
<dbReference type="InterPro" id="IPR005000">
    <property type="entry name" value="Aldolase/citrate-lyase_domain"/>
</dbReference>
<dbReference type="SUPFAM" id="SSF51621">
    <property type="entry name" value="Phosphoenolpyruvate/pyruvate domain"/>
    <property type="match status" value="1"/>
</dbReference>
<dbReference type="InParanoid" id="A0A1Y5TWH7"/>
<feature type="binding site" evidence="5">
    <location>
        <position position="87"/>
    </location>
    <ligand>
        <name>substrate</name>
    </ligand>
</feature>
<dbReference type="Proteomes" id="UP000193200">
    <property type="component" value="Unassembled WGS sequence"/>
</dbReference>
<dbReference type="InterPro" id="IPR040442">
    <property type="entry name" value="Pyrv_kinase-like_dom_sf"/>
</dbReference>
<dbReference type="GO" id="GO:0000287">
    <property type="term" value="F:magnesium ion binding"/>
    <property type="evidence" value="ECO:0007669"/>
    <property type="project" value="TreeGrafter"/>
</dbReference>
<evidence type="ECO:0000256" key="4">
    <source>
        <dbReference type="ARBA" id="ARBA00022842"/>
    </source>
</evidence>
<dbReference type="PIRSF" id="PIRSF015582">
    <property type="entry name" value="Cit_lyase_B"/>
    <property type="match status" value="1"/>
</dbReference>
<evidence type="ECO:0000256" key="5">
    <source>
        <dbReference type="PIRSR" id="PIRSR015582-1"/>
    </source>
</evidence>
<dbReference type="Gene3D" id="3.20.20.60">
    <property type="entry name" value="Phosphoenolpyruvate-binding domains"/>
    <property type="match status" value="1"/>
</dbReference>
<protein>
    <submittedName>
        <fullName evidence="9">Citrate lyase subunit beta-like protein</fullName>
        <ecNumber evidence="9">4.1.-.-</ecNumber>
    </submittedName>
</protein>
<evidence type="ECO:0000313" key="9">
    <source>
        <dbReference type="EMBL" id="SLN75404.1"/>
    </source>
</evidence>
<dbReference type="EC" id="4.1.-.-" evidence="9"/>
<name>A0A1Y5TWH7_9PROT</name>
<dbReference type="InterPro" id="IPR015813">
    <property type="entry name" value="Pyrv/PenolPyrv_kinase-like_dom"/>
</dbReference>
<keyword evidence="4 6" id="KW-0460">Magnesium</keyword>
<organism evidence="9 10">
    <name type="scientific">Oceanibacterium hippocampi</name>
    <dbReference type="NCBI Taxonomy" id="745714"/>
    <lineage>
        <taxon>Bacteria</taxon>
        <taxon>Pseudomonadati</taxon>
        <taxon>Pseudomonadota</taxon>
        <taxon>Alphaproteobacteria</taxon>
        <taxon>Sneathiellales</taxon>
        <taxon>Sneathiellaceae</taxon>
        <taxon>Oceanibacterium</taxon>
    </lineage>
</organism>
<keyword evidence="9" id="KW-0456">Lyase</keyword>
<dbReference type="InterPro" id="IPR011206">
    <property type="entry name" value="Citrate_lyase_beta/mcl1/mcl2"/>
</dbReference>
<keyword evidence="10" id="KW-1185">Reference proteome</keyword>
<comment type="cofactor">
    <cofactor evidence="1">
        <name>Mg(2+)</name>
        <dbReference type="ChEBI" id="CHEBI:18420"/>
    </cofactor>
</comment>
<evidence type="ECO:0000256" key="2">
    <source>
        <dbReference type="ARBA" id="ARBA00005568"/>
    </source>
</evidence>
<dbReference type="PANTHER" id="PTHR32308:SF0">
    <property type="entry name" value="HPCH_HPAI ALDOLASE_CITRATE LYASE DOMAIN-CONTAINING PROTEIN"/>
    <property type="match status" value="1"/>
</dbReference>
<feature type="binding site" evidence="6">
    <location>
        <position position="172"/>
    </location>
    <ligand>
        <name>Mg(2+)</name>
        <dbReference type="ChEBI" id="CHEBI:18420"/>
    </ligand>
</feature>
<accession>A0A1Y5TWH7</accession>
<dbReference type="Pfam" id="PF03328">
    <property type="entry name" value="HpcH_HpaI"/>
    <property type="match status" value="1"/>
</dbReference>
<feature type="binding site" evidence="6">
    <location>
        <position position="145"/>
    </location>
    <ligand>
        <name>Mg(2+)</name>
        <dbReference type="ChEBI" id="CHEBI:18420"/>
    </ligand>
</feature>
<dbReference type="PANTHER" id="PTHR32308">
    <property type="entry name" value="LYASE BETA SUBUNIT, PUTATIVE (AFU_ORTHOLOGUE AFUA_4G13030)-RELATED"/>
    <property type="match status" value="1"/>
</dbReference>
<evidence type="ECO:0000256" key="3">
    <source>
        <dbReference type="ARBA" id="ARBA00022723"/>
    </source>
</evidence>
<evidence type="ECO:0000256" key="7">
    <source>
        <dbReference type="SAM" id="MobiDB-lite"/>
    </source>
</evidence>
<evidence type="ECO:0000256" key="6">
    <source>
        <dbReference type="PIRSR" id="PIRSR015582-2"/>
    </source>
</evidence>
<reference evidence="9 10" key="1">
    <citation type="submission" date="2017-03" db="EMBL/GenBank/DDBJ databases">
        <authorList>
            <person name="Afonso C.L."/>
            <person name="Miller P.J."/>
            <person name="Scott M.A."/>
            <person name="Spackman E."/>
            <person name="Goraichik I."/>
            <person name="Dimitrov K.M."/>
            <person name="Suarez D.L."/>
            <person name="Swayne D.E."/>
        </authorList>
    </citation>
    <scope>NUCLEOTIDE SEQUENCE [LARGE SCALE GENOMIC DNA]</scope>
    <source>
        <strain evidence="9 10">CECT 7691</strain>
    </source>
</reference>
<comment type="similarity">
    <text evidence="2">Belongs to the HpcH/HpaI aldolase family.</text>
</comment>
<evidence type="ECO:0000313" key="10">
    <source>
        <dbReference type="Proteomes" id="UP000193200"/>
    </source>
</evidence>
<gene>
    <name evidence="9" type="ORF">OCH7691_03851</name>
</gene>
<feature type="domain" description="HpcH/HpaI aldolase/citrate lyase" evidence="8">
    <location>
        <begin position="28"/>
        <end position="238"/>
    </location>
</feature>
<keyword evidence="3 6" id="KW-0479">Metal-binding</keyword>
<dbReference type="GO" id="GO:0006107">
    <property type="term" value="P:oxaloacetate metabolic process"/>
    <property type="evidence" value="ECO:0007669"/>
    <property type="project" value="TreeGrafter"/>
</dbReference>
<evidence type="ECO:0000256" key="1">
    <source>
        <dbReference type="ARBA" id="ARBA00001946"/>
    </source>
</evidence>
<dbReference type="EMBL" id="FWFR01000004">
    <property type="protein sequence ID" value="SLN75404.1"/>
    <property type="molecule type" value="Genomic_DNA"/>
</dbReference>
<dbReference type="AlphaFoldDB" id="A0A1Y5TWH7"/>
<dbReference type="GO" id="GO:0016829">
    <property type="term" value="F:lyase activity"/>
    <property type="evidence" value="ECO:0007669"/>
    <property type="project" value="UniProtKB-KW"/>
</dbReference>
<sequence>MNSHSPAPRSITHDNGKSASGRPVRARRSLLFAPGDREEVHAKALAAGPDIVCIDLEDAVAPTRKAIARDIAVPFLRADPRVERALRINSPRSAEGLRDLLAVIAARPDAGVIFLPKVATADEVRWVDDLLSESGLSLGLGVLIESVEGLENVVPILSASPRIVFAMFGGADLSAELGVEISETPLLYARSRVVHAAKLAGIDVLDVPSLAFRDEAVVRADARHAKALGFTGKGVIHPSNVAVVNATFSPTPDEVAAAERVMEAYRASETGLAVVDGKLVERPVIRAMERILALHGIGQTDEKK</sequence>